<dbReference type="InParanoid" id="A0A165GGN3"/>
<keyword evidence="1" id="KW-0812">Transmembrane</keyword>
<feature type="transmembrane region" description="Helical" evidence="1">
    <location>
        <begin position="12"/>
        <end position="29"/>
    </location>
</feature>
<protein>
    <submittedName>
        <fullName evidence="2">Uncharacterized protein</fullName>
    </submittedName>
</protein>
<keyword evidence="1" id="KW-1133">Transmembrane helix</keyword>
<evidence type="ECO:0000313" key="3">
    <source>
        <dbReference type="Proteomes" id="UP000076632"/>
    </source>
</evidence>
<evidence type="ECO:0000256" key="1">
    <source>
        <dbReference type="SAM" id="Phobius"/>
    </source>
</evidence>
<dbReference type="GeneID" id="28894383"/>
<keyword evidence="1" id="KW-0472">Membrane</keyword>
<dbReference type="AlphaFoldDB" id="A0A165GGN3"/>
<proteinExistence type="predicted"/>
<sequence length="118" mass="13668">MQCMILEQPLFIYPLFSLHSSFYVMFLFVHDFSISSVQDHAISKLQCSSHLNLLLPVYKVQRRGSLTPSCLRFFPSCVFCSRSNQNVNLSALFSMEFNANLYFHSLHFVKSFSSRTPL</sequence>
<keyword evidence="3" id="KW-1185">Reference proteome</keyword>
<evidence type="ECO:0000313" key="2">
    <source>
        <dbReference type="EMBL" id="KZF22163.1"/>
    </source>
</evidence>
<organism evidence="2 3">
    <name type="scientific">Xylona heveae (strain CBS 132557 / TC161)</name>
    <dbReference type="NCBI Taxonomy" id="1328760"/>
    <lineage>
        <taxon>Eukaryota</taxon>
        <taxon>Fungi</taxon>
        <taxon>Dikarya</taxon>
        <taxon>Ascomycota</taxon>
        <taxon>Pezizomycotina</taxon>
        <taxon>Xylonomycetes</taxon>
        <taxon>Xylonales</taxon>
        <taxon>Xylonaceae</taxon>
        <taxon>Xylona</taxon>
    </lineage>
</organism>
<accession>A0A165GGN3</accession>
<dbReference type="EMBL" id="KV407459">
    <property type="protein sequence ID" value="KZF22163.1"/>
    <property type="molecule type" value="Genomic_DNA"/>
</dbReference>
<dbReference type="Proteomes" id="UP000076632">
    <property type="component" value="Unassembled WGS sequence"/>
</dbReference>
<reference evidence="2 3" key="1">
    <citation type="journal article" date="2016" name="Fungal Biol.">
        <title>The genome of Xylona heveae provides a window into fungal endophytism.</title>
        <authorList>
            <person name="Gazis R."/>
            <person name="Kuo A."/>
            <person name="Riley R."/>
            <person name="LaButti K."/>
            <person name="Lipzen A."/>
            <person name="Lin J."/>
            <person name="Amirebrahimi M."/>
            <person name="Hesse C.N."/>
            <person name="Spatafora J.W."/>
            <person name="Henrissat B."/>
            <person name="Hainaut M."/>
            <person name="Grigoriev I.V."/>
            <person name="Hibbett D.S."/>
        </authorList>
    </citation>
    <scope>NUCLEOTIDE SEQUENCE [LARGE SCALE GENOMIC DNA]</scope>
    <source>
        <strain evidence="2 3">TC161</strain>
    </source>
</reference>
<gene>
    <name evidence="2" type="ORF">L228DRAFT_147672</name>
</gene>
<name>A0A165GGN3_XYLHT</name>
<dbReference type="RefSeq" id="XP_018187718.1">
    <property type="nucleotide sequence ID" value="XM_018329246.1"/>
</dbReference>